<gene>
    <name evidence="1" type="ORF">BV25DRAFT_1349577</name>
</gene>
<evidence type="ECO:0000313" key="2">
    <source>
        <dbReference type="Proteomes" id="UP000814140"/>
    </source>
</evidence>
<reference evidence="1" key="2">
    <citation type="journal article" date="2022" name="New Phytol.">
        <title>Evolutionary transition to the ectomycorrhizal habit in the genomes of a hyperdiverse lineage of mushroom-forming fungi.</title>
        <authorList>
            <person name="Looney B."/>
            <person name="Miyauchi S."/>
            <person name="Morin E."/>
            <person name="Drula E."/>
            <person name="Courty P.E."/>
            <person name="Kohler A."/>
            <person name="Kuo A."/>
            <person name="LaButti K."/>
            <person name="Pangilinan J."/>
            <person name="Lipzen A."/>
            <person name="Riley R."/>
            <person name="Andreopoulos W."/>
            <person name="He G."/>
            <person name="Johnson J."/>
            <person name="Nolan M."/>
            <person name="Tritt A."/>
            <person name="Barry K.W."/>
            <person name="Grigoriev I.V."/>
            <person name="Nagy L.G."/>
            <person name="Hibbett D."/>
            <person name="Henrissat B."/>
            <person name="Matheny P.B."/>
            <person name="Labbe J."/>
            <person name="Martin F.M."/>
        </authorList>
    </citation>
    <scope>NUCLEOTIDE SEQUENCE</scope>
    <source>
        <strain evidence="1">HHB10654</strain>
    </source>
</reference>
<organism evidence="1 2">
    <name type="scientific">Artomyces pyxidatus</name>
    <dbReference type="NCBI Taxonomy" id="48021"/>
    <lineage>
        <taxon>Eukaryota</taxon>
        <taxon>Fungi</taxon>
        <taxon>Dikarya</taxon>
        <taxon>Basidiomycota</taxon>
        <taxon>Agaricomycotina</taxon>
        <taxon>Agaricomycetes</taxon>
        <taxon>Russulales</taxon>
        <taxon>Auriscalpiaceae</taxon>
        <taxon>Artomyces</taxon>
    </lineage>
</organism>
<comment type="caution">
    <text evidence="1">The sequence shown here is derived from an EMBL/GenBank/DDBJ whole genome shotgun (WGS) entry which is preliminary data.</text>
</comment>
<keyword evidence="2" id="KW-1185">Reference proteome</keyword>
<proteinExistence type="predicted"/>
<dbReference type="Proteomes" id="UP000814140">
    <property type="component" value="Unassembled WGS sequence"/>
</dbReference>
<dbReference type="EMBL" id="MU277243">
    <property type="protein sequence ID" value="KAI0057725.1"/>
    <property type="molecule type" value="Genomic_DNA"/>
</dbReference>
<accession>A0ACB8SMT7</accession>
<evidence type="ECO:0000313" key="1">
    <source>
        <dbReference type="EMBL" id="KAI0057725.1"/>
    </source>
</evidence>
<protein>
    <submittedName>
        <fullName evidence="1">Uncharacterized protein</fullName>
    </submittedName>
</protein>
<name>A0ACB8SMT7_9AGAM</name>
<reference evidence="1" key="1">
    <citation type="submission" date="2021-03" db="EMBL/GenBank/DDBJ databases">
        <authorList>
            <consortium name="DOE Joint Genome Institute"/>
            <person name="Ahrendt S."/>
            <person name="Looney B.P."/>
            <person name="Miyauchi S."/>
            <person name="Morin E."/>
            <person name="Drula E."/>
            <person name="Courty P.E."/>
            <person name="Chicoki N."/>
            <person name="Fauchery L."/>
            <person name="Kohler A."/>
            <person name="Kuo A."/>
            <person name="Labutti K."/>
            <person name="Pangilinan J."/>
            <person name="Lipzen A."/>
            <person name="Riley R."/>
            <person name="Andreopoulos W."/>
            <person name="He G."/>
            <person name="Johnson J."/>
            <person name="Barry K.W."/>
            <person name="Grigoriev I.V."/>
            <person name="Nagy L."/>
            <person name="Hibbett D."/>
            <person name="Henrissat B."/>
            <person name="Matheny P.B."/>
            <person name="Labbe J."/>
            <person name="Martin F."/>
        </authorList>
    </citation>
    <scope>NUCLEOTIDE SEQUENCE</scope>
    <source>
        <strain evidence="1">HHB10654</strain>
    </source>
</reference>
<sequence length="149" mass="15860">MSHRRTDAARTEHKSRRAYRFHSLPSFTPVGVSLASPSNSHPMDGREDGNVACKHVSRANLKAVSSCRYHISFNLSRECSLEDKTTAWSYGRGPDEATSGYENNGEGGGGGEVTRATVGAMKVRLVGERDGVGAGGGVGSAGEGRECMW</sequence>